<dbReference type="PANTHER" id="PTHR21310">
    <property type="entry name" value="AMINOGLYCOSIDE PHOSPHOTRANSFERASE-RELATED-RELATED"/>
    <property type="match status" value="1"/>
</dbReference>
<feature type="domain" description="Aminoglycoside phosphotransferase" evidence="1">
    <location>
        <begin position="6"/>
        <end position="206"/>
    </location>
</feature>
<evidence type="ECO:0000259" key="1">
    <source>
        <dbReference type="Pfam" id="PF01636"/>
    </source>
</evidence>
<dbReference type="OrthoDB" id="5404599at2759"/>
<sequence length="229" mass="26697">MEVRVAEAQYLLAVRKTLGDKVPVPEVYGLRVDGRIVFIYMQLIRGATLKERWGTLNDSDKAVICDQLRQMVNEWRQLAQDPLDQFIGSIGRQPLLDVVFKGLPPTGPFLTIQAFHDWLSWLPGHLVGLKEKINDPYRQYLPDTGPITFTHADLHRGNIIVSETSPPRIIAIVDWALAGWYPDYWEYCKANYTARFHEDWRDKWIPYVLRPREFEFRVFAEYMNFIGAV</sequence>
<dbReference type="EMBL" id="MU001677">
    <property type="protein sequence ID" value="KAF2458838.1"/>
    <property type="molecule type" value="Genomic_DNA"/>
</dbReference>
<name>A0A6A6P4Y3_9PEZI</name>
<accession>A0A6A6P4Y3</accession>
<dbReference type="InterPro" id="IPR002575">
    <property type="entry name" value="Aminoglycoside_PTrfase"/>
</dbReference>
<dbReference type="InterPro" id="IPR011009">
    <property type="entry name" value="Kinase-like_dom_sf"/>
</dbReference>
<keyword evidence="2" id="KW-0808">Transferase</keyword>
<dbReference type="Proteomes" id="UP000799766">
    <property type="component" value="Unassembled WGS sequence"/>
</dbReference>
<dbReference type="Pfam" id="PF01636">
    <property type="entry name" value="APH"/>
    <property type="match status" value="1"/>
</dbReference>
<evidence type="ECO:0000313" key="2">
    <source>
        <dbReference type="EMBL" id="KAF2458838.1"/>
    </source>
</evidence>
<proteinExistence type="predicted"/>
<gene>
    <name evidence="2" type="ORF">BDY21DRAFT_411377</name>
</gene>
<dbReference type="InterPro" id="IPR051678">
    <property type="entry name" value="AGP_Transferase"/>
</dbReference>
<protein>
    <submittedName>
        <fullName evidence="2">Phosphotransferase family protein</fullName>
    </submittedName>
</protein>
<organism evidence="2 3">
    <name type="scientific">Lineolata rhizophorae</name>
    <dbReference type="NCBI Taxonomy" id="578093"/>
    <lineage>
        <taxon>Eukaryota</taxon>
        <taxon>Fungi</taxon>
        <taxon>Dikarya</taxon>
        <taxon>Ascomycota</taxon>
        <taxon>Pezizomycotina</taxon>
        <taxon>Dothideomycetes</taxon>
        <taxon>Dothideomycetes incertae sedis</taxon>
        <taxon>Lineolatales</taxon>
        <taxon>Lineolataceae</taxon>
        <taxon>Lineolata</taxon>
    </lineage>
</organism>
<dbReference type="Gene3D" id="3.90.1200.10">
    <property type="match status" value="1"/>
</dbReference>
<keyword evidence="3" id="KW-1185">Reference proteome</keyword>
<dbReference type="PANTHER" id="PTHR21310:SF54">
    <property type="entry name" value="AMINOGLYCOSIDE PHOSPHOTRANSFERASE DOMAIN-CONTAINING PROTEIN"/>
    <property type="match status" value="1"/>
</dbReference>
<evidence type="ECO:0000313" key="3">
    <source>
        <dbReference type="Proteomes" id="UP000799766"/>
    </source>
</evidence>
<dbReference type="SUPFAM" id="SSF56112">
    <property type="entry name" value="Protein kinase-like (PK-like)"/>
    <property type="match status" value="1"/>
</dbReference>
<feature type="non-terminal residue" evidence="2">
    <location>
        <position position="229"/>
    </location>
</feature>
<dbReference type="AlphaFoldDB" id="A0A6A6P4Y3"/>
<reference evidence="2" key="1">
    <citation type="journal article" date="2020" name="Stud. Mycol.">
        <title>101 Dothideomycetes genomes: a test case for predicting lifestyles and emergence of pathogens.</title>
        <authorList>
            <person name="Haridas S."/>
            <person name="Albert R."/>
            <person name="Binder M."/>
            <person name="Bloem J."/>
            <person name="Labutti K."/>
            <person name="Salamov A."/>
            <person name="Andreopoulos B."/>
            <person name="Baker S."/>
            <person name="Barry K."/>
            <person name="Bills G."/>
            <person name="Bluhm B."/>
            <person name="Cannon C."/>
            <person name="Castanera R."/>
            <person name="Culley D."/>
            <person name="Daum C."/>
            <person name="Ezra D."/>
            <person name="Gonzalez J."/>
            <person name="Henrissat B."/>
            <person name="Kuo A."/>
            <person name="Liang C."/>
            <person name="Lipzen A."/>
            <person name="Lutzoni F."/>
            <person name="Magnuson J."/>
            <person name="Mondo S."/>
            <person name="Nolan M."/>
            <person name="Ohm R."/>
            <person name="Pangilinan J."/>
            <person name="Park H.-J."/>
            <person name="Ramirez L."/>
            <person name="Alfaro M."/>
            <person name="Sun H."/>
            <person name="Tritt A."/>
            <person name="Yoshinaga Y."/>
            <person name="Zwiers L.-H."/>
            <person name="Turgeon B."/>
            <person name="Goodwin S."/>
            <person name="Spatafora J."/>
            <person name="Crous P."/>
            <person name="Grigoriev I."/>
        </authorList>
    </citation>
    <scope>NUCLEOTIDE SEQUENCE</scope>
    <source>
        <strain evidence="2">ATCC 16933</strain>
    </source>
</reference>
<dbReference type="GO" id="GO:0016740">
    <property type="term" value="F:transferase activity"/>
    <property type="evidence" value="ECO:0007669"/>
    <property type="project" value="UniProtKB-KW"/>
</dbReference>